<gene>
    <name evidence="1" type="ORF">ARMOST_16218</name>
</gene>
<dbReference type="GO" id="GO:0003676">
    <property type="term" value="F:nucleic acid binding"/>
    <property type="evidence" value="ECO:0007669"/>
    <property type="project" value="InterPro"/>
</dbReference>
<reference evidence="2" key="1">
    <citation type="journal article" date="2017" name="Nat. Ecol. Evol.">
        <title>Genome expansion and lineage-specific genetic innovations in the forest pathogenic fungi Armillaria.</title>
        <authorList>
            <person name="Sipos G."/>
            <person name="Prasanna A.N."/>
            <person name="Walter M.C."/>
            <person name="O'Connor E."/>
            <person name="Balint B."/>
            <person name="Krizsan K."/>
            <person name="Kiss B."/>
            <person name="Hess J."/>
            <person name="Varga T."/>
            <person name="Slot J."/>
            <person name="Riley R."/>
            <person name="Boka B."/>
            <person name="Rigling D."/>
            <person name="Barry K."/>
            <person name="Lee J."/>
            <person name="Mihaltcheva S."/>
            <person name="LaButti K."/>
            <person name="Lipzen A."/>
            <person name="Waldron R."/>
            <person name="Moloney N.M."/>
            <person name="Sperisen C."/>
            <person name="Kredics L."/>
            <person name="Vagvoelgyi C."/>
            <person name="Patrignani A."/>
            <person name="Fitzpatrick D."/>
            <person name="Nagy I."/>
            <person name="Doyle S."/>
            <person name="Anderson J.B."/>
            <person name="Grigoriev I.V."/>
            <person name="Gueldener U."/>
            <person name="Muensterkoetter M."/>
            <person name="Nagy L.G."/>
        </authorList>
    </citation>
    <scope>NUCLEOTIDE SEQUENCE [LARGE SCALE GENOMIC DNA]</scope>
    <source>
        <strain evidence="2">C18/9</strain>
    </source>
</reference>
<evidence type="ECO:0000313" key="1">
    <source>
        <dbReference type="EMBL" id="SJL12787.1"/>
    </source>
</evidence>
<name>A0A284RVM2_ARMOS</name>
<dbReference type="OrthoDB" id="3364639at2759"/>
<proteinExistence type="predicted"/>
<accession>A0A284RVM2</accession>
<organism evidence="1 2">
    <name type="scientific">Armillaria ostoyae</name>
    <name type="common">Armillaria root rot fungus</name>
    <dbReference type="NCBI Taxonomy" id="47428"/>
    <lineage>
        <taxon>Eukaryota</taxon>
        <taxon>Fungi</taxon>
        <taxon>Dikarya</taxon>
        <taxon>Basidiomycota</taxon>
        <taxon>Agaricomycotina</taxon>
        <taxon>Agaricomycetes</taxon>
        <taxon>Agaricomycetidae</taxon>
        <taxon>Agaricales</taxon>
        <taxon>Marasmiineae</taxon>
        <taxon>Physalacriaceae</taxon>
        <taxon>Armillaria</taxon>
    </lineage>
</organism>
<dbReference type="InterPro" id="IPR036397">
    <property type="entry name" value="RNaseH_sf"/>
</dbReference>
<protein>
    <recommendedName>
        <fullName evidence="3">Integrase catalytic domain-containing protein</fullName>
    </recommendedName>
</protein>
<keyword evidence="2" id="KW-1185">Reference proteome</keyword>
<evidence type="ECO:0008006" key="3">
    <source>
        <dbReference type="Google" id="ProtNLM"/>
    </source>
</evidence>
<evidence type="ECO:0000313" key="2">
    <source>
        <dbReference type="Proteomes" id="UP000219338"/>
    </source>
</evidence>
<dbReference type="AlphaFoldDB" id="A0A284RVM2"/>
<dbReference type="Gene3D" id="3.30.420.10">
    <property type="entry name" value="Ribonuclease H-like superfamily/Ribonuclease H"/>
    <property type="match status" value="1"/>
</dbReference>
<dbReference type="EMBL" id="FUEG01000018">
    <property type="protein sequence ID" value="SJL12787.1"/>
    <property type="molecule type" value="Genomic_DNA"/>
</dbReference>
<sequence length="147" mass="16604">MALNLSPNSHALLLKPSTWNFTSLPDIIQRPMDKLNDNWDLLLPITEFAYNNTPNTSIGISSFFANKGYHPNITVHPEYDITSTWAHDFVVNLDELYQFLCDEITQAQSLLGTGQIDQDRSHKRRSMKCVGLGKAISNITLELKPLS</sequence>
<dbReference type="STRING" id="47428.A0A284RVM2"/>
<dbReference type="Proteomes" id="UP000219338">
    <property type="component" value="Unassembled WGS sequence"/>
</dbReference>